<protein>
    <submittedName>
        <fullName evidence="4">Class II aldolase/adducin family protein</fullName>
    </submittedName>
</protein>
<dbReference type="InterPro" id="IPR050197">
    <property type="entry name" value="Aldolase_class_II_sugar_metab"/>
</dbReference>
<dbReference type="GO" id="GO:0005829">
    <property type="term" value="C:cytosol"/>
    <property type="evidence" value="ECO:0007669"/>
    <property type="project" value="TreeGrafter"/>
</dbReference>
<evidence type="ECO:0000313" key="4">
    <source>
        <dbReference type="EMBL" id="MBA2132172.1"/>
    </source>
</evidence>
<dbReference type="GO" id="GO:0019323">
    <property type="term" value="P:pentose catabolic process"/>
    <property type="evidence" value="ECO:0007669"/>
    <property type="project" value="TreeGrafter"/>
</dbReference>
<evidence type="ECO:0000256" key="1">
    <source>
        <dbReference type="ARBA" id="ARBA00022723"/>
    </source>
</evidence>
<reference evidence="4" key="1">
    <citation type="submission" date="2020-06" db="EMBL/GenBank/DDBJ databases">
        <title>Novel chitinolytic bacterium.</title>
        <authorList>
            <person name="Ungkulpasvich U."/>
            <person name="Kosugi A."/>
            <person name="Uke A."/>
        </authorList>
    </citation>
    <scope>NUCLEOTIDE SEQUENCE</scope>
    <source>
        <strain evidence="4">UUS1-1</strain>
    </source>
</reference>
<organism evidence="4 5">
    <name type="scientific">Capillibacterium thermochitinicola</name>
    <dbReference type="NCBI Taxonomy" id="2699427"/>
    <lineage>
        <taxon>Bacteria</taxon>
        <taxon>Bacillati</taxon>
        <taxon>Bacillota</taxon>
        <taxon>Capillibacterium</taxon>
    </lineage>
</organism>
<dbReference type="Proteomes" id="UP000657177">
    <property type="component" value="Unassembled WGS sequence"/>
</dbReference>
<evidence type="ECO:0000259" key="3">
    <source>
        <dbReference type="SMART" id="SM01007"/>
    </source>
</evidence>
<dbReference type="InterPro" id="IPR036409">
    <property type="entry name" value="Aldolase_II/adducin_N_sf"/>
</dbReference>
<dbReference type="InterPro" id="IPR001303">
    <property type="entry name" value="Aldolase_II/adducin_N"/>
</dbReference>
<dbReference type="Pfam" id="PF00596">
    <property type="entry name" value="Aldolase_II"/>
    <property type="match status" value="1"/>
</dbReference>
<dbReference type="SUPFAM" id="SSF53639">
    <property type="entry name" value="AraD/HMP-PK domain-like"/>
    <property type="match status" value="1"/>
</dbReference>
<sequence>MKTESCYRKDIVEVGKRLYAKGLLEGGGGNMSIRIAENEVLITPSGMCKGVLEPDQLVKIDLEGKVIAALKEYAKPARDYRMHLGLYKRRADIKAIVHSHPPVATGFAIAEYPLDEIAAPEVMFTFNHIAVTEYALPTTEEVPVAINKALDKYPTANAIILAKHGAITVGGDIWDAYYKMETLETYLKSLVVAKLLGGFKPLSAEQIKKIEELMGGKH</sequence>
<name>A0A8J6I0P1_9FIRM</name>
<keyword evidence="1" id="KW-0479">Metal-binding</keyword>
<dbReference type="RefSeq" id="WP_181338621.1">
    <property type="nucleotide sequence ID" value="NZ_JAAKDE010000002.1"/>
</dbReference>
<accession>A0A8J6I0P1</accession>
<dbReference type="GO" id="GO:0016832">
    <property type="term" value="F:aldehyde-lyase activity"/>
    <property type="evidence" value="ECO:0007669"/>
    <property type="project" value="TreeGrafter"/>
</dbReference>
<dbReference type="Gene3D" id="3.40.225.10">
    <property type="entry name" value="Class II aldolase/adducin N-terminal domain"/>
    <property type="match status" value="1"/>
</dbReference>
<gene>
    <name evidence="4" type="ORF">G5B42_01200</name>
</gene>
<dbReference type="GO" id="GO:0046872">
    <property type="term" value="F:metal ion binding"/>
    <property type="evidence" value="ECO:0007669"/>
    <property type="project" value="UniProtKB-KW"/>
</dbReference>
<evidence type="ECO:0000256" key="2">
    <source>
        <dbReference type="ARBA" id="ARBA00023239"/>
    </source>
</evidence>
<evidence type="ECO:0000313" key="5">
    <source>
        <dbReference type="Proteomes" id="UP000657177"/>
    </source>
</evidence>
<dbReference type="SMART" id="SM01007">
    <property type="entry name" value="Aldolase_II"/>
    <property type="match status" value="1"/>
</dbReference>
<comment type="caution">
    <text evidence="4">The sequence shown here is derived from an EMBL/GenBank/DDBJ whole genome shotgun (WGS) entry which is preliminary data.</text>
</comment>
<proteinExistence type="predicted"/>
<keyword evidence="2" id="KW-0456">Lyase</keyword>
<feature type="domain" description="Class II aldolase/adducin N-terminal" evidence="3">
    <location>
        <begin position="9"/>
        <end position="191"/>
    </location>
</feature>
<dbReference type="PANTHER" id="PTHR22789:SF0">
    <property type="entry name" value="3-OXO-TETRONATE 4-PHOSPHATE DECARBOXYLASE-RELATED"/>
    <property type="match status" value="1"/>
</dbReference>
<dbReference type="PANTHER" id="PTHR22789">
    <property type="entry name" value="FUCULOSE PHOSPHATE ALDOLASE"/>
    <property type="match status" value="1"/>
</dbReference>
<keyword evidence="5" id="KW-1185">Reference proteome</keyword>
<dbReference type="AlphaFoldDB" id="A0A8J6I0P1"/>
<dbReference type="EMBL" id="JAAKDE010000002">
    <property type="protein sequence ID" value="MBA2132172.1"/>
    <property type="molecule type" value="Genomic_DNA"/>
</dbReference>